<dbReference type="AlphaFoldDB" id="A0A0L8I7U4"/>
<dbReference type="EMBL" id="KQ416286">
    <property type="protein sequence ID" value="KOF97563.1"/>
    <property type="molecule type" value="Genomic_DNA"/>
</dbReference>
<dbReference type="OrthoDB" id="10000786at2759"/>
<feature type="non-terminal residue" evidence="2">
    <location>
        <position position="1"/>
    </location>
</feature>
<evidence type="ECO:0000256" key="1">
    <source>
        <dbReference type="SAM" id="Coils"/>
    </source>
</evidence>
<feature type="coiled-coil region" evidence="1">
    <location>
        <begin position="59"/>
        <end position="98"/>
    </location>
</feature>
<accession>A0A0L8I7U4</accession>
<evidence type="ECO:0008006" key="3">
    <source>
        <dbReference type="Google" id="ProtNLM"/>
    </source>
</evidence>
<dbReference type="STRING" id="37653.A0A0L8I7U4"/>
<evidence type="ECO:0000313" key="2">
    <source>
        <dbReference type="EMBL" id="KOF97563.1"/>
    </source>
</evidence>
<keyword evidence="1" id="KW-0175">Coiled coil</keyword>
<organism evidence="2">
    <name type="scientific">Octopus bimaculoides</name>
    <name type="common">California two-spotted octopus</name>
    <dbReference type="NCBI Taxonomy" id="37653"/>
    <lineage>
        <taxon>Eukaryota</taxon>
        <taxon>Metazoa</taxon>
        <taxon>Spiralia</taxon>
        <taxon>Lophotrochozoa</taxon>
        <taxon>Mollusca</taxon>
        <taxon>Cephalopoda</taxon>
        <taxon>Coleoidea</taxon>
        <taxon>Octopodiformes</taxon>
        <taxon>Octopoda</taxon>
        <taxon>Incirrata</taxon>
        <taxon>Octopodidae</taxon>
        <taxon>Octopus</taxon>
    </lineage>
</organism>
<proteinExistence type="predicted"/>
<gene>
    <name evidence="2" type="ORF">OCBIM_22029107mg</name>
</gene>
<dbReference type="PANTHER" id="PTHR45913">
    <property type="entry name" value="EPM2A-INTERACTING PROTEIN 1"/>
    <property type="match status" value="1"/>
</dbReference>
<protein>
    <recommendedName>
        <fullName evidence="3">SPIN-DOC-like zinc-finger domain-containing protein</fullName>
    </recommendedName>
</protein>
<reference evidence="2" key="1">
    <citation type="submission" date="2015-07" db="EMBL/GenBank/DDBJ databases">
        <title>MeaNS - Measles Nucleotide Surveillance Program.</title>
        <authorList>
            <person name="Tran T."/>
            <person name="Druce J."/>
        </authorList>
    </citation>
    <scope>NUCLEOTIDE SEQUENCE</scope>
    <source>
        <strain evidence="2">UCB-OBI-ISO-001</strain>
        <tissue evidence="2">Gonad</tissue>
    </source>
</reference>
<dbReference type="PANTHER" id="PTHR45913:SF21">
    <property type="entry name" value="DUF4371 DOMAIN-CONTAINING PROTEIN"/>
    <property type="match status" value="1"/>
</dbReference>
<name>A0A0L8I7U4_OCTBM</name>
<sequence>HYLIMTSDTKKRKISEEKRKFNNLWIEKYLIVETCNNIICLLCNDKIVCEENKIKRHYAAKHELQYNELNEEIKRHYAAKHELQYNELNEERRKMKIDELKKLSSQENNFKRHVGKLKVNLFNEKCLSHQTIGRRIDDLADSIVGILQTQISKCVHYSLSLYESTDENDTAQLVIFIRGINFSFNIIEEMLDLCPMKGTTTGRDIIEHVHISLEKFNVDRNKINSIITDGAPALTVSLLDSSIMCSNSKRLCAQKLNMEQLMTDIVNIVNCIRSRDLHHRTFKGYLVEVGSEYENFIYISKSDG</sequence>